<dbReference type="InterPro" id="IPR050832">
    <property type="entry name" value="Bact_Acetyltransf"/>
</dbReference>
<feature type="domain" description="N-acetyltransferase" evidence="3">
    <location>
        <begin position="27"/>
        <end position="171"/>
    </location>
</feature>
<organism evidence="4 6">
    <name type="scientific">Cryobacterium flavum</name>
    <dbReference type="NCBI Taxonomy" id="1424659"/>
    <lineage>
        <taxon>Bacteria</taxon>
        <taxon>Bacillati</taxon>
        <taxon>Actinomycetota</taxon>
        <taxon>Actinomycetes</taxon>
        <taxon>Micrococcales</taxon>
        <taxon>Microbacteriaceae</taxon>
        <taxon>Cryobacterium</taxon>
    </lineage>
</organism>
<dbReference type="InterPro" id="IPR016181">
    <property type="entry name" value="Acyl_CoA_acyltransferase"/>
</dbReference>
<evidence type="ECO:0000256" key="1">
    <source>
        <dbReference type="ARBA" id="ARBA00022679"/>
    </source>
</evidence>
<evidence type="ECO:0000313" key="6">
    <source>
        <dbReference type="Proteomes" id="UP000199639"/>
    </source>
</evidence>
<dbReference type="Proteomes" id="UP000199639">
    <property type="component" value="Unassembled WGS sequence"/>
</dbReference>
<evidence type="ECO:0000313" key="5">
    <source>
        <dbReference type="EMBL" id="TFB75691.1"/>
    </source>
</evidence>
<protein>
    <submittedName>
        <fullName evidence="4">Acetyltransferase (GNAT) family protein</fullName>
    </submittedName>
    <submittedName>
        <fullName evidence="5">GNAT family N-acetyltransferase</fullName>
    </submittedName>
</protein>
<gene>
    <name evidence="5" type="ORF">E3O21_12825</name>
    <name evidence="4" type="ORF">SAMN05216368_107217</name>
</gene>
<dbReference type="GO" id="GO:0016747">
    <property type="term" value="F:acyltransferase activity, transferring groups other than amino-acyl groups"/>
    <property type="evidence" value="ECO:0007669"/>
    <property type="project" value="InterPro"/>
</dbReference>
<keyword evidence="7" id="KW-1185">Reference proteome</keyword>
<dbReference type="CDD" id="cd04301">
    <property type="entry name" value="NAT_SF"/>
    <property type="match status" value="1"/>
</dbReference>
<dbReference type="PANTHER" id="PTHR43877">
    <property type="entry name" value="AMINOALKYLPHOSPHONATE N-ACETYLTRANSFERASE-RELATED-RELATED"/>
    <property type="match status" value="1"/>
</dbReference>
<name>A0A4V3I8P1_9MICO</name>
<evidence type="ECO:0000313" key="7">
    <source>
        <dbReference type="Proteomes" id="UP000298252"/>
    </source>
</evidence>
<dbReference type="EMBL" id="FNIB01000007">
    <property type="protein sequence ID" value="SDN81250.1"/>
    <property type="molecule type" value="Genomic_DNA"/>
</dbReference>
<reference evidence="4 6" key="1">
    <citation type="submission" date="2016-10" db="EMBL/GenBank/DDBJ databases">
        <authorList>
            <person name="Varghese N."/>
            <person name="Submissions S."/>
        </authorList>
    </citation>
    <scope>NUCLEOTIDE SEQUENCE [LARGE SCALE GENOMIC DNA]</scope>
    <source>
        <strain evidence="4 6">CGMCC 1.11215</strain>
    </source>
</reference>
<dbReference type="PROSITE" id="PS51186">
    <property type="entry name" value="GNAT"/>
    <property type="match status" value="1"/>
</dbReference>
<keyword evidence="2" id="KW-0012">Acyltransferase</keyword>
<dbReference type="Pfam" id="PF00583">
    <property type="entry name" value="Acetyltransf_1"/>
    <property type="match status" value="1"/>
</dbReference>
<evidence type="ECO:0000313" key="4">
    <source>
        <dbReference type="EMBL" id="SDN81250.1"/>
    </source>
</evidence>
<dbReference type="EMBL" id="SOFD01000029">
    <property type="protein sequence ID" value="TFB75691.1"/>
    <property type="molecule type" value="Genomic_DNA"/>
</dbReference>
<reference evidence="5 7" key="2">
    <citation type="submission" date="2019-03" db="EMBL/GenBank/DDBJ databases">
        <title>Genomics of glacier-inhabiting Cryobacterium strains.</title>
        <authorList>
            <person name="Liu Q."/>
            <person name="Xin Y.-H."/>
        </authorList>
    </citation>
    <scope>NUCLEOTIDE SEQUENCE [LARGE SCALE GENOMIC DNA]</scope>
    <source>
        <strain evidence="5 7">Hh8</strain>
    </source>
</reference>
<dbReference type="AlphaFoldDB" id="A0A4V3I8P1"/>
<dbReference type="SUPFAM" id="SSF55729">
    <property type="entry name" value="Acyl-CoA N-acyltransferases (Nat)"/>
    <property type="match status" value="1"/>
</dbReference>
<dbReference type="Gene3D" id="3.40.630.30">
    <property type="match status" value="1"/>
</dbReference>
<dbReference type="Proteomes" id="UP000298252">
    <property type="component" value="Unassembled WGS sequence"/>
</dbReference>
<evidence type="ECO:0000259" key="3">
    <source>
        <dbReference type="PROSITE" id="PS51186"/>
    </source>
</evidence>
<dbReference type="InterPro" id="IPR000182">
    <property type="entry name" value="GNAT_dom"/>
</dbReference>
<sequence length="171" mass="18554">MPQFHAVSVADAAALTLLTEYFSSPELSFRQPQGTYHPTYPLAEQFVPPQGIFLAVLDEPTSDGPAGNDASGAYVGCGGIRRLGSAEGENEPVRFEVKHLWIQPTTRGRGWGRLLLAELERRAAELGGAEVVLDTNVSLATAGALYQSTGYESIPSYNDNPNATHWYCKRL</sequence>
<evidence type="ECO:0000256" key="2">
    <source>
        <dbReference type="ARBA" id="ARBA00023315"/>
    </source>
</evidence>
<dbReference type="STRING" id="1424659.SAMN05216368_107217"/>
<keyword evidence="1 4" id="KW-0808">Transferase</keyword>
<dbReference type="RefSeq" id="WP_092341020.1">
    <property type="nucleotide sequence ID" value="NZ_FNIB01000007.1"/>
</dbReference>
<proteinExistence type="predicted"/>
<accession>A0A4V3I8P1</accession>
<dbReference type="PANTHER" id="PTHR43877:SF2">
    <property type="entry name" value="AMINOALKYLPHOSPHONATE N-ACETYLTRANSFERASE-RELATED"/>
    <property type="match status" value="1"/>
</dbReference>